<dbReference type="CDD" id="cd02440">
    <property type="entry name" value="AdoMet_MTases"/>
    <property type="match status" value="1"/>
</dbReference>
<dbReference type="EMBL" id="PFCB01000028">
    <property type="protein sequence ID" value="PIR74181.1"/>
    <property type="molecule type" value="Genomic_DNA"/>
</dbReference>
<evidence type="ECO:0000259" key="2">
    <source>
        <dbReference type="Pfam" id="PF25840"/>
    </source>
</evidence>
<dbReference type="Pfam" id="PF08241">
    <property type="entry name" value="Methyltransf_11"/>
    <property type="match status" value="1"/>
</dbReference>
<reference evidence="4" key="1">
    <citation type="submission" date="2017-09" db="EMBL/GenBank/DDBJ databases">
        <title>Depth-based differentiation of microbial function through sediment-hosted aquifers and enrichment of novel symbionts in the deep terrestrial subsurface.</title>
        <authorList>
            <person name="Probst A.J."/>
            <person name="Ladd B."/>
            <person name="Jarett J.K."/>
            <person name="Geller-Mcgrath D.E."/>
            <person name="Sieber C.M.K."/>
            <person name="Emerson J.B."/>
            <person name="Anantharaman K."/>
            <person name="Thomas B.C."/>
            <person name="Malmstrom R."/>
            <person name="Stieglmeier M."/>
            <person name="Klingl A."/>
            <person name="Woyke T."/>
            <person name="Ryan C.M."/>
            <person name="Banfield J.F."/>
        </authorList>
    </citation>
    <scope>NUCLEOTIDE SEQUENCE [LARGE SCALE GENOMIC DNA]</scope>
</reference>
<dbReference type="PANTHER" id="PTHR43591">
    <property type="entry name" value="METHYLTRANSFERASE"/>
    <property type="match status" value="1"/>
</dbReference>
<gene>
    <name evidence="3" type="ORF">COU35_03935</name>
</gene>
<dbReference type="Gene3D" id="3.40.50.150">
    <property type="entry name" value="Vaccinia Virus protein VP39"/>
    <property type="match status" value="1"/>
</dbReference>
<dbReference type="Pfam" id="PF25840">
    <property type="entry name" value="Ulvan_lyase_N"/>
    <property type="match status" value="1"/>
</dbReference>
<evidence type="ECO:0000313" key="3">
    <source>
        <dbReference type="EMBL" id="PIR74181.1"/>
    </source>
</evidence>
<organism evidence="3 4">
    <name type="scientific">Candidatus Magasanikbacteria bacterium CG10_big_fil_rev_8_21_14_0_10_47_10</name>
    <dbReference type="NCBI Taxonomy" id="1974652"/>
    <lineage>
        <taxon>Bacteria</taxon>
        <taxon>Candidatus Magasanikiibacteriota</taxon>
    </lineage>
</organism>
<dbReference type="InterPro" id="IPR013216">
    <property type="entry name" value="Methyltransf_11"/>
</dbReference>
<dbReference type="AlphaFoldDB" id="A0A2H0TPV1"/>
<dbReference type="InterPro" id="IPR008928">
    <property type="entry name" value="6-hairpin_glycosidase_sf"/>
</dbReference>
<dbReference type="GO" id="GO:0008757">
    <property type="term" value="F:S-adenosylmethionine-dependent methyltransferase activity"/>
    <property type="evidence" value="ECO:0007669"/>
    <property type="project" value="InterPro"/>
</dbReference>
<dbReference type="Gene3D" id="2.20.25.10">
    <property type="match status" value="1"/>
</dbReference>
<dbReference type="SUPFAM" id="SSF48208">
    <property type="entry name" value="Six-hairpin glycosidases"/>
    <property type="match status" value="1"/>
</dbReference>
<evidence type="ECO:0000313" key="4">
    <source>
        <dbReference type="Proteomes" id="UP000230154"/>
    </source>
</evidence>
<accession>A0A2H0TPV1</accession>
<feature type="domain" description="Methyltransferase type 11" evidence="1">
    <location>
        <begin position="118"/>
        <end position="206"/>
    </location>
</feature>
<dbReference type="SUPFAM" id="SSF53335">
    <property type="entry name" value="S-adenosyl-L-methionine-dependent methyltransferases"/>
    <property type="match status" value="1"/>
</dbReference>
<dbReference type="SUPFAM" id="SSF158997">
    <property type="entry name" value="Trm112p-like"/>
    <property type="match status" value="1"/>
</dbReference>
<sequence length="726" mass="81680">MSLSREFIAALCCPSRRCRGDLSLSQKEGNNLLRCADCHSTYPIVDGIPILYPNDTYAPSTHKRHWDQDKNATSYAKKYDSYLQKQGTPWGLYTHESELRAVKRLTKDIDLAGKTIIDGGCGNGRLLSSYPEAAVHIGVDTSLTLLQATKRREPGYWLVCAQLEDMPFKDAVADFSISIRVYQHLRAPEQAFAEMARTTKPQGYVALEVYNKYNSKELYKRFRMMPAMEKRRSWGLAYDAYFSYRDIEKWCDQTFVTPIGYSGAGWGIHFWLFEELRFRYIAPKWVQVPLFNFFLGLENLVSTMPFFRVTLEKICFIGSIQAAPKKKASFLKRIVARSKRKKQKKQAAVFSGALESRNYAFAGTDTTHLRHSVDWLVRAHDATPDGGVSRGVSIVSNGKENGSGWQPSYPETTGYIIPTMIHASKFFSDSDLMQRAKQMGNWELAIMHDDGAVHGGNIRVSPNKAVFDTGQVIRGLFALYKETGLEKYLDGANKAANWIASREQNKEGRWIIDNASSVNTETTTYNIYAIAPLVALGLDQKDQTLVEAGRRAAEHTTTCQNEYGWFADADFQKKDDALLHTMAYTVDGLWDIGEMLDDQRYMSAARKAIDGIVSQMDDIGMIPGRLGSDWQGTADWACLTGIAQTAVTCQKVYKKTGIETYTHAAENMKGYLKARQNMMEPRFGGLGAVWGSWPISGEYGRYEALNWAVKYMADVLLVSIEGNGKN</sequence>
<feature type="domain" description="Broad-specificity ulvan lyase N-terminal" evidence="2">
    <location>
        <begin position="473"/>
        <end position="617"/>
    </location>
</feature>
<dbReference type="Gene3D" id="1.50.10.20">
    <property type="match status" value="1"/>
</dbReference>
<protein>
    <submittedName>
        <fullName evidence="3">Uncharacterized protein</fullName>
    </submittedName>
</protein>
<dbReference type="PANTHER" id="PTHR43591:SF24">
    <property type="entry name" value="2-METHOXY-6-POLYPRENYL-1,4-BENZOQUINOL METHYLASE, MITOCHONDRIAL"/>
    <property type="match status" value="1"/>
</dbReference>
<dbReference type="InterPro" id="IPR029063">
    <property type="entry name" value="SAM-dependent_MTases_sf"/>
</dbReference>
<comment type="caution">
    <text evidence="3">The sequence shown here is derived from an EMBL/GenBank/DDBJ whole genome shotgun (WGS) entry which is preliminary data.</text>
</comment>
<proteinExistence type="predicted"/>
<dbReference type="InterPro" id="IPR058907">
    <property type="entry name" value="P29_N"/>
</dbReference>
<evidence type="ECO:0000259" key="1">
    <source>
        <dbReference type="Pfam" id="PF08241"/>
    </source>
</evidence>
<dbReference type="GO" id="GO:0005975">
    <property type="term" value="P:carbohydrate metabolic process"/>
    <property type="evidence" value="ECO:0007669"/>
    <property type="project" value="InterPro"/>
</dbReference>
<name>A0A2H0TPV1_9BACT</name>
<dbReference type="Proteomes" id="UP000230154">
    <property type="component" value="Unassembled WGS sequence"/>
</dbReference>